<dbReference type="InterPro" id="IPR047664">
    <property type="entry name" value="SWEET"/>
</dbReference>
<keyword evidence="6 11" id="KW-0812">Transmembrane</keyword>
<dbReference type="GO" id="GO:0005886">
    <property type="term" value="C:plasma membrane"/>
    <property type="evidence" value="ECO:0007669"/>
    <property type="project" value="UniProtKB-SubCell"/>
</dbReference>
<dbReference type="EMBL" id="JABFUD020000012">
    <property type="protein sequence ID" value="KAI5072343.1"/>
    <property type="molecule type" value="Genomic_DNA"/>
</dbReference>
<keyword evidence="7" id="KW-0677">Repeat</keyword>
<evidence type="ECO:0000256" key="8">
    <source>
        <dbReference type="ARBA" id="ARBA00022989"/>
    </source>
</evidence>
<evidence type="ECO:0000256" key="9">
    <source>
        <dbReference type="ARBA" id="ARBA00023136"/>
    </source>
</evidence>
<feature type="transmembrane region" description="Helical" evidence="11">
    <location>
        <begin position="6"/>
        <end position="25"/>
    </location>
</feature>
<feature type="transmembrane region" description="Helical" evidence="11">
    <location>
        <begin position="46"/>
        <end position="64"/>
    </location>
</feature>
<keyword evidence="3 11" id="KW-0813">Transport</keyword>
<comment type="similarity">
    <text evidence="2 11">Belongs to the SWEET sugar transporter family.</text>
</comment>
<dbReference type="Proteomes" id="UP000886520">
    <property type="component" value="Chromosome 12"/>
</dbReference>
<reference evidence="12" key="1">
    <citation type="submission" date="2021-01" db="EMBL/GenBank/DDBJ databases">
        <title>Adiantum capillus-veneris genome.</title>
        <authorList>
            <person name="Fang Y."/>
            <person name="Liao Q."/>
        </authorList>
    </citation>
    <scope>NUCLEOTIDE SEQUENCE</scope>
    <source>
        <strain evidence="12">H3</strain>
        <tissue evidence="12">Leaf</tissue>
    </source>
</reference>
<comment type="function">
    <text evidence="11">Mediates both low-affinity uptake and efflux of sugar across the membrane.</text>
</comment>
<evidence type="ECO:0000256" key="3">
    <source>
        <dbReference type="ARBA" id="ARBA00022448"/>
    </source>
</evidence>
<proteinExistence type="inferred from homology"/>
<comment type="function">
    <text evidence="10">Mediates both low-affinity uptake and efflux of sugar across the plasma membrane.</text>
</comment>
<evidence type="ECO:0000256" key="4">
    <source>
        <dbReference type="ARBA" id="ARBA00022475"/>
    </source>
</evidence>
<evidence type="ECO:0000256" key="7">
    <source>
        <dbReference type="ARBA" id="ARBA00022737"/>
    </source>
</evidence>
<evidence type="ECO:0000256" key="10">
    <source>
        <dbReference type="ARBA" id="ARBA00037238"/>
    </source>
</evidence>
<evidence type="ECO:0000256" key="2">
    <source>
        <dbReference type="ARBA" id="ARBA00007809"/>
    </source>
</evidence>
<evidence type="ECO:0000256" key="6">
    <source>
        <dbReference type="ARBA" id="ARBA00022692"/>
    </source>
</evidence>
<evidence type="ECO:0000256" key="5">
    <source>
        <dbReference type="ARBA" id="ARBA00022597"/>
    </source>
</evidence>
<feature type="transmembrane region" description="Helical" evidence="11">
    <location>
        <begin position="192"/>
        <end position="214"/>
    </location>
</feature>
<dbReference type="PANTHER" id="PTHR10791:SF30">
    <property type="entry name" value="SUGAR TRANSPORTER SWEET1"/>
    <property type="match status" value="1"/>
</dbReference>
<dbReference type="Pfam" id="PF03083">
    <property type="entry name" value="MtN3_slv"/>
    <property type="match status" value="2"/>
</dbReference>
<keyword evidence="5 11" id="KW-0762">Sugar transport</keyword>
<comment type="subcellular location">
    <subcellularLocation>
        <location evidence="1">Cell membrane</location>
        <topology evidence="1">Multi-pass membrane protein</topology>
    </subcellularLocation>
</comment>
<dbReference type="PANTHER" id="PTHR10791">
    <property type="entry name" value="RAG1-ACTIVATING PROTEIN 1"/>
    <property type="match status" value="1"/>
</dbReference>
<dbReference type="OrthoDB" id="409725at2759"/>
<name>A0A9D4UQP8_ADICA</name>
<protein>
    <recommendedName>
        <fullName evidence="11">Bidirectional sugar transporter SWEET</fullName>
    </recommendedName>
</protein>
<sequence length="299" mass="32270">MGQREIAHAALGILGNIASVSFFLSSAPTIIKIVRCKSSGGISGDLYVFKLFNCMLWCLYGLPYVHPHDLWVVITNSFGCTFALIYIGTYLSFATTKEKVSLVWKLGATLASFVTLVVLLVLLSKTRGQRILAVGVLSAIVSSGMHLTLLSQCRMAIQSRDKKFLHPTESLAAFVKGAIWTAYGLVNLDIFILIPNGVGIIIGVIQVALVLLLLRDAKSKCNVEDLHDKIDRQTQTSQEIVLHLEGIGTQDSNETIGKGITPLANISRVSSLLGISRQGSISSSIVVPIMLMDAEKAVA</sequence>
<feature type="transmembrane region" description="Helical" evidence="11">
    <location>
        <begin position="130"/>
        <end position="150"/>
    </location>
</feature>
<comment type="caution">
    <text evidence="12">The sequence shown here is derived from an EMBL/GenBank/DDBJ whole genome shotgun (WGS) entry which is preliminary data.</text>
</comment>
<accession>A0A9D4UQP8</accession>
<feature type="transmembrane region" description="Helical" evidence="11">
    <location>
        <begin position="70"/>
        <end position="91"/>
    </location>
</feature>
<gene>
    <name evidence="12" type="ORF">GOP47_0012449</name>
</gene>
<keyword evidence="8 11" id="KW-1133">Transmembrane helix</keyword>
<dbReference type="AlphaFoldDB" id="A0A9D4UQP8"/>
<dbReference type="GO" id="GO:0051119">
    <property type="term" value="F:sugar transmembrane transporter activity"/>
    <property type="evidence" value="ECO:0007669"/>
    <property type="project" value="InterPro"/>
</dbReference>
<comment type="caution">
    <text evidence="11">Lacks conserved residue(s) required for the propagation of feature annotation.</text>
</comment>
<dbReference type="Gene3D" id="1.20.1280.290">
    <property type="match status" value="2"/>
</dbReference>
<evidence type="ECO:0000313" key="12">
    <source>
        <dbReference type="EMBL" id="KAI5072343.1"/>
    </source>
</evidence>
<evidence type="ECO:0000256" key="11">
    <source>
        <dbReference type="RuleBase" id="RU910715"/>
    </source>
</evidence>
<dbReference type="InterPro" id="IPR004316">
    <property type="entry name" value="SWEET_rpt"/>
</dbReference>
<keyword evidence="4" id="KW-1003">Cell membrane</keyword>
<feature type="transmembrane region" description="Helical" evidence="11">
    <location>
        <begin position="103"/>
        <end position="124"/>
    </location>
</feature>
<evidence type="ECO:0000313" key="13">
    <source>
        <dbReference type="Proteomes" id="UP000886520"/>
    </source>
</evidence>
<keyword evidence="9 11" id="KW-0472">Membrane</keyword>
<evidence type="ECO:0000256" key="1">
    <source>
        <dbReference type="ARBA" id="ARBA00004651"/>
    </source>
</evidence>
<organism evidence="12 13">
    <name type="scientific">Adiantum capillus-veneris</name>
    <name type="common">Maidenhair fern</name>
    <dbReference type="NCBI Taxonomy" id="13818"/>
    <lineage>
        <taxon>Eukaryota</taxon>
        <taxon>Viridiplantae</taxon>
        <taxon>Streptophyta</taxon>
        <taxon>Embryophyta</taxon>
        <taxon>Tracheophyta</taxon>
        <taxon>Polypodiopsida</taxon>
        <taxon>Polypodiidae</taxon>
        <taxon>Polypodiales</taxon>
        <taxon>Pteridineae</taxon>
        <taxon>Pteridaceae</taxon>
        <taxon>Vittarioideae</taxon>
        <taxon>Adiantum</taxon>
    </lineage>
</organism>
<keyword evidence="13" id="KW-1185">Reference proteome</keyword>